<feature type="non-terminal residue" evidence="2">
    <location>
        <position position="1"/>
    </location>
</feature>
<feature type="region of interest" description="Disordered" evidence="1">
    <location>
        <begin position="103"/>
        <end position="171"/>
    </location>
</feature>
<feature type="non-terminal residue" evidence="2">
    <location>
        <position position="171"/>
    </location>
</feature>
<keyword evidence="3" id="KW-1185">Reference proteome</keyword>
<organism evidence="2 3">
    <name type="scientific">Prorocentrum cordatum</name>
    <dbReference type="NCBI Taxonomy" id="2364126"/>
    <lineage>
        <taxon>Eukaryota</taxon>
        <taxon>Sar</taxon>
        <taxon>Alveolata</taxon>
        <taxon>Dinophyceae</taxon>
        <taxon>Prorocentrales</taxon>
        <taxon>Prorocentraceae</taxon>
        <taxon>Prorocentrum</taxon>
    </lineage>
</organism>
<reference evidence="2" key="1">
    <citation type="submission" date="2023-10" db="EMBL/GenBank/DDBJ databases">
        <authorList>
            <person name="Chen Y."/>
            <person name="Shah S."/>
            <person name="Dougan E. K."/>
            <person name="Thang M."/>
            <person name="Chan C."/>
        </authorList>
    </citation>
    <scope>NUCLEOTIDE SEQUENCE [LARGE SCALE GENOMIC DNA]</scope>
</reference>
<accession>A0ABN9S0L8</accession>
<protein>
    <submittedName>
        <fullName evidence="2">Uncharacterized protein</fullName>
    </submittedName>
</protein>
<dbReference type="Proteomes" id="UP001189429">
    <property type="component" value="Unassembled WGS sequence"/>
</dbReference>
<sequence>ESNAPLSKIDAWVRSRVIWALRCLASGRVNAERLAVWAIALKDFGPQIICGALAATRPAGKPTASNSLAISMPMLETDALGGDAGEGAPEPSIVTAQHFDSFRGEAAERAPPAELGDGGLRRQGAPALEALLNPSEEGPASRARRGPGAFATGAPRKAAINSCDDASEDQS</sequence>
<evidence type="ECO:0000313" key="2">
    <source>
        <dbReference type="EMBL" id="CAK0825253.1"/>
    </source>
</evidence>
<gene>
    <name evidence="2" type="ORF">PCOR1329_LOCUS25419</name>
</gene>
<proteinExistence type="predicted"/>
<name>A0ABN9S0L8_9DINO</name>
<evidence type="ECO:0000256" key="1">
    <source>
        <dbReference type="SAM" id="MobiDB-lite"/>
    </source>
</evidence>
<evidence type="ECO:0000313" key="3">
    <source>
        <dbReference type="Proteomes" id="UP001189429"/>
    </source>
</evidence>
<comment type="caution">
    <text evidence="2">The sequence shown here is derived from an EMBL/GenBank/DDBJ whole genome shotgun (WGS) entry which is preliminary data.</text>
</comment>
<dbReference type="EMBL" id="CAUYUJ010008890">
    <property type="protein sequence ID" value="CAK0825253.1"/>
    <property type="molecule type" value="Genomic_DNA"/>
</dbReference>